<evidence type="ECO:0000313" key="9">
    <source>
        <dbReference type="EMBL" id="KKT64330.1"/>
    </source>
</evidence>
<dbReference type="STRING" id="1618646.UW57_C0001G0057"/>
<keyword evidence="2" id="KW-0328">Glycosyltransferase</keyword>
<dbReference type="Proteomes" id="UP000034652">
    <property type="component" value="Unassembled WGS sequence"/>
</dbReference>
<keyword evidence="6" id="KW-1133">Transmembrane helix</keyword>
<sequence length="223" mass="24947">MISVVVPVFNEEKTIKELHCRIVEAMGKQKDAFEIIFVNDGSTDNTEKEAKNLKPLKLISCAKNRGQTLALDTGMQAANGEIIVFIDADLQNDPEDILKLLGKISEGCDVAVGRRQNRQDAMPRILFSRFANLLTRLALRTNIHDFGCGLKAYRSKFIKDFRLWGQMQIFLPAIAKSRGAKVCEVTVSHGLRKTGGSKIKFSNMMEAGINLLKVVFITRFSKK</sequence>
<dbReference type="AlphaFoldDB" id="A0A0G1IZ49"/>
<dbReference type="Pfam" id="PF00535">
    <property type="entry name" value="Glycos_transf_2"/>
    <property type="match status" value="1"/>
</dbReference>
<dbReference type="InterPro" id="IPR029044">
    <property type="entry name" value="Nucleotide-diphossugar_trans"/>
</dbReference>
<evidence type="ECO:0000256" key="3">
    <source>
        <dbReference type="ARBA" id="ARBA00022679"/>
    </source>
</evidence>
<dbReference type="GO" id="GO:0005886">
    <property type="term" value="C:plasma membrane"/>
    <property type="evidence" value="ECO:0007669"/>
    <property type="project" value="TreeGrafter"/>
</dbReference>
<evidence type="ECO:0000256" key="6">
    <source>
        <dbReference type="ARBA" id="ARBA00022989"/>
    </source>
</evidence>
<feature type="domain" description="Glycosyltransferase 2-like" evidence="8">
    <location>
        <begin position="3"/>
        <end position="160"/>
    </location>
</feature>
<gene>
    <name evidence="9" type="ORF">UW57_C0001G0057</name>
</gene>
<dbReference type="Gene3D" id="3.90.550.10">
    <property type="entry name" value="Spore Coat Polysaccharide Biosynthesis Protein SpsA, Chain A"/>
    <property type="match status" value="1"/>
</dbReference>
<evidence type="ECO:0000259" key="8">
    <source>
        <dbReference type="Pfam" id="PF00535"/>
    </source>
</evidence>
<keyword evidence="5" id="KW-0448">Lipopolysaccharide biosynthesis</keyword>
<evidence type="ECO:0000256" key="7">
    <source>
        <dbReference type="ARBA" id="ARBA00023136"/>
    </source>
</evidence>
<dbReference type="PANTHER" id="PTHR48090">
    <property type="entry name" value="UNDECAPRENYL-PHOSPHATE 4-DEOXY-4-FORMAMIDO-L-ARABINOSE TRANSFERASE-RELATED"/>
    <property type="match status" value="1"/>
</dbReference>
<keyword evidence="4" id="KW-0812">Transmembrane</keyword>
<evidence type="ECO:0000256" key="4">
    <source>
        <dbReference type="ARBA" id="ARBA00022692"/>
    </source>
</evidence>
<dbReference type="InterPro" id="IPR001173">
    <property type="entry name" value="Glyco_trans_2-like"/>
</dbReference>
<dbReference type="EMBL" id="LCIV01000001">
    <property type="protein sequence ID" value="KKT64330.1"/>
    <property type="molecule type" value="Genomic_DNA"/>
</dbReference>
<proteinExistence type="predicted"/>
<keyword evidence="7" id="KW-0472">Membrane</keyword>
<comment type="caution">
    <text evidence="9">The sequence shown here is derived from an EMBL/GenBank/DDBJ whole genome shotgun (WGS) entry which is preliminary data.</text>
</comment>
<dbReference type="GO" id="GO:0016757">
    <property type="term" value="F:glycosyltransferase activity"/>
    <property type="evidence" value="ECO:0007669"/>
    <property type="project" value="UniProtKB-KW"/>
</dbReference>
<evidence type="ECO:0000256" key="1">
    <source>
        <dbReference type="ARBA" id="ARBA00022475"/>
    </source>
</evidence>
<keyword evidence="3 9" id="KW-0808">Transferase</keyword>
<keyword evidence="1" id="KW-1003">Cell membrane</keyword>
<protein>
    <submittedName>
        <fullName evidence="9">Glycosyl transferase family 2</fullName>
    </submittedName>
</protein>
<evidence type="ECO:0000256" key="5">
    <source>
        <dbReference type="ARBA" id="ARBA00022985"/>
    </source>
</evidence>
<reference evidence="9 10" key="1">
    <citation type="journal article" date="2015" name="Nature">
        <title>rRNA introns, odd ribosomes, and small enigmatic genomes across a large radiation of phyla.</title>
        <authorList>
            <person name="Brown C.T."/>
            <person name="Hug L.A."/>
            <person name="Thomas B.C."/>
            <person name="Sharon I."/>
            <person name="Castelle C.J."/>
            <person name="Singh A."/>
            <person name="Wilkins M.J."/>
            <person name="Williams K.H."/>
            <person name="Banfield J.F."/>
        </authorList>
    </citation>
    <scope>NUCLEOTIDE SEQUENCE [LARGE SCALE GENOMIC DNA]</scope>
</reference>
<organism evidence="9 10">
    <name type="scientific">Candidatus Giovannonibacteria bacterium GW2011_GWA1_44_29</name>
    <dbReference type="NCBI Taxonomy" id="1618646"/>
    <lineage>
        <taxon>Bacteria</taxon>
        <taxon>Candidatus Giovannoniibacteriota</taxon>
    </lineage>
</organism>
<accession>A0A0G1IZ49</accession>
<dbReference type="GO" id="GO:0009103">
    <property type="term" value="P:lipopolysaccharide biosynthetic process"/>
    <property type="evidence" value="ECO:0007669"/>
    <property type="project" value="UniProtKB-KW"/>
</dbReference>
<evidence type="ECO:0000313" key="10">
    <source>
        <dbReference type="Proteomes" id="UP000034652"/>
    </source>
</evidence>
<name>A0A0G1IZ49_9BACT</name>
<dbReference type="PANTHER" id="PTHR48090:SF3">
    <property type="entry name" value="UNDECAPRENYL-PHOSPHATE 4-DEOXY-4-FORMAMIDO-L-ARABINOSE TRANSFERASE"/>
    <property type="match status" value="1"/>
</dbReference>
<evidence type="ECO:0000256" key="2">
    <source>
        <dbReference type="ARBA" id="ARBA00022676"/>
    </source>
</evidence>
<dbReference type="CDD" id="cd04187">
    <property type="entry name" value="DPM1_like_bac"/>
    <property type="match status" value="1"/>
</dbReference>
<dbReference type="InterPro" id="IPR050256">
    <property type="entry name" value="Glycosyltransferase_2"/>
</dbReference>
<dbReference type="SUPFAM" id="SSF53448">
    <property type="entry name" value="Nucleotide-diphospho-sugar transferases"/>
    <property type="match status" value="1"/>
</dbReference>